<evidence type="ECO:0000313" key="2">
    <source>
        <dbReference type="Proteomes" id="UP000694871"/>
    </source>
</evidence>
<evidence type="ECO:0000313" key="3">
    <source>
        <dbReference type="RefSeq" id="XP_015267397.1"/>
    </source>
</evidence>
<organism evidence="2 3">
    <name type="scientific">Gekko japonicus</name>
    <name type="common">Schlegel's Japanese gecko</name>
    <dbReference type="NCBI Taxonomy" id="146911"/>
    <lineage>
        <taxon>Eukaryota</taxon>
        <taxon>Metazoa</taxon>
        <taxon>Chordata</taxon>
        <taxon>Craniata</taxon>
        <taxon>Vertebrata</taxon>
        <taxon>Euteleostomi</taxon>
        <taxon>Lepidosauria</taxon>
        <taxon>Squamata</taxon>
        <taxon>Bifurcata</taxon>
        <taxon>Gekkota</taxon>
        <taxon>Gekkonidae</taxon>
        <taxon>Gekkoninae</taxon>
        <taxon>Gekko</taxon>
    </lineage>
</organism>
<feature type="region of interest" description="Disordered" evidence="1">
    <location>
        <begin position="635"/>
        <end position="658"/>
    </location>
</feature>
<dbReference type="Gene3D" id="1.20.58.1520">
    <property type="match status" value="1"/>
</dbReference>
<dbReference type="PANTHER" id="PTHR16078:SF1">
    <property type="entry name" value="COILED-COIL DOMAIN-CONTAINING PROTEIN 87"/>
    <property type="match status" value="1"/>
</dbReference>
<evidence type="ECO:0000256" key="1">
    <source>
        <dbReference type="SAM" id="MobiDB-lite"/>
    </source>
</evidence>
<dbReference type="Proteomes" id="UP000694871">
    <property type="component" value="Unplaced"/>
</dbReference>
<proteinExistence type="predicted"/>
<dbReference type="PANTHER" id="PTHR16078">
    <property type="entry name" value="COILED-COIL DOMAIN-CONTAINING PROTEIN 87"/>
    <property type="match status" value="1"/>
</dbReference>
<feature type="compositionally biased region" description="Basic and acidic residues" evidence="1">
    <location>
        <begin position="643"/>
        <end position="658"/>
    </location>
</feature>
<reference evidence="3" key="1">
    <citation type="submission" date="2025-08" db="UniProtKB">
        <authorList>
            <consortium name="RefSeq"/>
        </authorList>
    </citation>
    <scope>IDENTIFICATION</scope>
</reference>
<gene>
    <name evidence="3" type="primary">CCDC87</name>
</gene>
<accession>A0ABM1K110</accession>
<dbReference type="GeneID" id="107111021"/>
<name>A0ABM1K110_GEKJA</name>
<sequence>MAPSRLPSDRGLYALEDTEQATQKLHSLYQRVLAPLSLFPATHSRLKVPVLKRASSYSPSVQKPVVPLSQAALTQLVKGRLELEPQWENVCPRAQSVFQEIILAEVKHIWKDAQHSLYDPAFSPQMNREIYQNLVAYIGLVCQHLYLHYLCLMEHCRVLGVFTDCANLTRFAAQLSLDCSTFLKVSAVRHRLVMDMKTSQNHYPEPILRSLYKQTSSHPSGCRLRFTISHFIKLIRPHMPTLRQKIAKDIKELEDLPPLDLRKIKHLLPVLRPAVPMRQMSCAAITTPCPPIPGPGAKTKRERAHQPVPLVKRSKSLPNMRVGQLLADELGISLVIRPLTPDLPTHYAEPTEDGELKVSKNLAEDLRRLVQGSVLKSSQRRAELDEESELPPLIKALTWRKSNEVRCEQLQRILCSLQQEQVSEEQQRDTIISAPASHPQAATMNLTVHNRVVVKAADLQVSERTYHETVAMNKYTAVYNHLLGEIDIASTKALDANIFAGEDVKKIYMELMNTVPKDHQKFDAGPLIDHPATDIELSTCFASSTLTRRKSEQVINKELSQILPAGPFILEEVIDTPTTPNLPFKKNLSQKRRASWLRWWKTTFNTDDYLTYISTKDSDYLQVVFHLYDYDREEEEEEEEEEHPILDEGERKKQEEVKREERKKAAELQSEKEEYQSGEWNFNTILMGGLGTFIGYDHKPEDLKVLQRRLERLWTVLHFTEQERLDMAIKYSSKRYYLLLPDMLQSWEIAAQCIQDRELLLSELESFEQTASDPNRFFSRATRSVVLRMKESRIRSRLYSELSSCDSELCVILNHIKETFNDIVTFKGRPYLEKMEWDIVEMLYWLQQERRASNLKKVVQRGREWWELPPLT</sequence>
<protein>
    <submittedName>
        <fullName evidence="3">Coiled-coil domain-containing protein 87</fullName>
    </submittedName>
</protein>
<dbReference type="RefSeq" id="XP_015267397.1">
    <property type="nucleotide sequence ID" value="XM_015411911.1"/>
</dbReference>
<keyword evidence="2" id="KW-1185">Reference proteome</keyword>
<dbReference type="InterPro" id="IPR037383">
    <property type="entry name" value="CCDC87"/>
</dbReference>